<evidence type="ECO:0000313" key="2">
    <source>
        <dbReference type="EMBL" id="SOY29392.1"/>
    </source>
</evidence>
<protein>
    <submittedName>
        <fullName evidence="2">SPBc2 prophage-derived glycosyltransferase SunS</fullName>
        <ecNumber evidence="2">2.4.1.-</ecNumber>
    </submittedName>
</protein>
<dbReference type="SUPFAM" id="SSF53448">
    <property type="entry name" value="Nucleotide-diphospho-sugar transferases"/>
    <property type="match status" value="1"/>
</dbReference>
<feature type="domain" description="Glycosyltransferase 2-like" evidence="1">
    <location>
        <begin position="5"/>
        <end position="116"/>
    </location>
</feature>
<dbReference type="Proteomes" id="UP000236311">
    <property type="component" value="Unassembled WGS sequence"/>
</dbReference>
<name>A0A2K4ZG21_9FIRM</name>
<dbReference type="AlphaFoldDB" id="A0A2K4ZG21"/>
<dbReference type="SUPFAM" id="SSF81901">
    <property type="entry name" value="HCP-like"/>
    <property type="match status" value="1"/>
</dbReference>
<dbReference type="EC" id="2.4.1.-" evidence="2"/>
<accession>A0A2K4ZG21</accession>
<keyword evidence="2" id="KW-0328">Glycosyltransferase</keyword>
<keyword evidence="2" id="KW-0808">Transferase</keyword>
<dbReference type="OrthoDB" id="9815923at2"/>
<dbReference type="PANTHER" id="PTHR43630">
    <property type="entry name" value="POLY-BETA-1,6-N-ACETYL-D-GLUCOSAMINE SYNTHASE"/>
    <property type="match status" value="1"/>
</dbReference>
<gene>
    <name evidence="2" type="primary">sunS_3</name>
    <name evidence="2" type="ORF">AMURIS_02107</name>
</gene>
<dbReference type="EMBL" id="OFSM01000009">
    <property type="protein sequence ID" value="SOY29392.1"/>
    <property type="molecule type" value="Genomic_DNA"/>
</dbReference>
<dbReference type="CDD" id="cd02511">
    <property type="entry name" value="Beta4Glucosyltransferase"/>
    <property type="match status" value="1"/>
</dbReference>
<organism evidence="2 3">
    <name type="scientific">Acetatifactor muris</name>
    <dbReference type="NCBI Taxonomy" id="879566"/>
    <lineage>
        <taxon>Bacteria</taxon>
        <taxon>Bacillati</taxon>
        <taxon>Bacillota</taxon>
        <taxon>Clostridia</taxon>
        <taxon>Lachnospirales</taxon>
        <taxon>Lachnospiraceae</taxon>
        <taxon>Acetatifactor</taxon>
    </lineage>
</organism>
<dbReference type="PANTHER" id="PTHR43630:SF2">
    <property type="entry name" value="GLYCOSYLTRANSFERASE"/>
    <property type="match status" value="1"/>
</dbReference>
<dbReference type="Pfam" id="PF00535">
    <property type="entry name" value="Glycos_transf_2"/>
    <property type="match status" value="1"/>
</dbReference>
<dbReference type="InterPro" id="IPR029044">
    <property type="entry name" value="Nucleotide-diphossugar_trans"/>
</dbReference>
<evidence type="ECO:0000259" key="1">
    <source>
        <dbReference type="Pfam" id="PF00535"/>
    </source>
</evidence>
<dbReference type="GO" id="GO:0016757">
    <property type="term" value="F:glycosyltransferase activity"/>
    <property type="evidence" value="ECO:0007669"/>
    <property type="project" value="UniProtKB-KW"/>
</dbReference>
<dbReference type="RefSeq" id="WP_103239486.1">
    <property type="nucleotide sequence ID" value="NZ_JANJZD010000009.1"/>
</dbReference>
<keyword evidence="3" id="KW-1185">Reference proteome</keyword>
<evidence type="ECO:0000313" key="3">
    <source>
        <dbReference type="Proteomes" id="UP000236311"/>
    </source>
</evidence>
<proteinExistence type="predicted"/>
<dbReference type="InterPro" id="IPR001173">
    <property type="entry name" value="Glyco_trans_2-like"/>
</dbReference>
<sequence>MITISLCMIVKNEEKILARCLDSVAELADEIIIADTGSTDATKEIAGRYTEHVYDFPWVDDFSAARNFAFSKASMEYIYSADADEVLSPENREKFRLLKETLLPEIEIVQMKYANQLQFGTVYNFDEEYRPKLFKRKRDFVWEAPIHETVRLTPVIYDSDIVITHLPAESHAKRDLENFHRHCINGYRLSKRLHGLYARELMLAGDEEDFAQAADIFLESAADNERDGEEMAQACCVVAKAARLAGDTITFFKYTSKVIAEEACSEICCEMGHFYEGNEDWEEAAVWYYNAVYETSPILNLQAGGRESLEGLTRCYEQLGCPEQVQVYREELRRRG</sequence>
<dbReference type="Gene3D" id="3.90.550.10">
    <property type="entry name" value="Spore Coat Polysaccharide Biosynthesis Protein SpsA, Chain A"/>
    <property type="match status" value="1"/>
</dbReference>
<reference evidence="2 3" key="1">
    <citation type="submission" date="2018-01" db="EMBL/GenBank/DDBJ databases">
        <authorList>
            <person name="Gaut B.S."/>
            <person name="Morton B.R."/>
            <person name="Clegg M.T."/>
            <person name="Duvall M.R."/>
        </authorList>
    </citation>
    <scope>NUCLEOTIDE SEQUENCE [LARGE SCALE GENOMIC DNA]</scope>
    <source>
        <strain evidence="2">GP69</strain>
    </source>
</reference>